<proteinExistence type="predicted"/>
<sequence>MSKKKMKILFYSSLLALSIGASFGMTKVSAKAETSTVNTATSAIVQNSNLDVMRYLTGEHKTPVNVDNEFSVELYYTFDGNDGKTYKSNYGQNLNDVMSGTTDKYDAYSLLMKDEFKPDSLKVNLVIKNITRVDQKLEAGLGLPLYYLSQVPNNYPSLNKFPDVVYAGNGSIDYNSTEGSKITNFNQRFDGLSSDEDQSGLGRNPEDLQAIVIKGNVTPGGEVQTSLPLKYKNIESSFKFSKDELDKLGDSFYMPINIGFPSLLDIRTGITGSHNILYVAPSVANPATVNVGHVDESGNPIGTNEELKAWVGDSLTIPQAKIDGYELDTSKDNPTSYQTTQNDTETPANITLHYKKMTNSGGGSTGTNNPSTGGGAITSPTQPSQPSTPVQPSQPVLPTPNVPGNDSTGLPNWAAVKGQSVYGIKGFYLYKNANFNRGQHIKYYSKTSRVNRPQFIVKGYKHDNNGNLRYKVQQYNPYKGKYVAGTKGYITASEKYVVKAYYATTPKNKRIKVINKNGVKSYQNVKLSGKAKLYKKGSTLKVKSIKKYKLATRYQLTNGQYVTGNKKFIIWK</sequence>
<evidence type="ECO:0000313" key="1">
    <source>
        <dbReference type="EMBL" id="XFD38793.1"/>
    </source>
</evidence>
<evidence type="ECO:0000313" key="2">
    <source>
        <dbReference type="Proteomes" id="UP001149860"/>
    </source>
</evidence>
<name>A0ACD5DCB1_9LACO</name>
<accession>A0ACD5DCB1</accession>
<protein>
    <submittedName>
        <fullName evidence="1">DUF5776 domain-containing protein</fullName>
    </submittedName>
</protein>
<dbReference type="Proteomes" id="UP001149860">
    <property type="component" value="Chromosome"/>
</dbReference>
<keyword evidence="2" id="KW-1185">Reference proteome</keyword>
<reference evidence="1" key="1">
    <citation type="submission" date="2024-08" db="EMBL/GenBank/DDBJ databases">
        <title>Lentilactobacillus sp. nov., isolated from tree bark.</title>
        <authorList>
            <person name="Phuengjayaem S."/>
            <person name="Tanasupawat S."/>
        </authorList>
    </citation>
    <scope>NUCLEOTIDE SEQUENCE</scope>
    <source>
        <strain evidence="1">SPB1-3</strain>
    </source>
</reference>
<dbReference type="EMBL" id="CP168151">
    <property type="protein sequence ID" value="XFD38793.1"/>
    <property type="molecule type" value="Genomic_DNA"/>
</dbReference>
<gene>
    <name evidence="1" type="ORF">O0236_004985</name>
</gene>
<organism evidence="1 2">
    <name type="scientific">Lentilactobacillus terminaliae</name>
    <dbReference type="NCBI Taxonomy" id="3003483"/>
    <lineage>
        <taxon>Bacteria</taxon>
        <taxon>Bacillati</taxon>
        <taxon>Bacillota</taxon>
        <taxon>Bacilli</taxon>
        <taxon>Lactobacillales</taxon>
        <taxon>Lactobacillaceae</taxon>
        <taxon>Lentilactobacillus</taxon>
    </lineage>
</organism>